<evidence type="ECO:0000259" key="8">
    <source>
        <dbReference type="PROSITE" id="PS51161"/>
    </source>
</evidence>
<dbReference type="GO" id="GO:0008270">
    <property type="term" value="F:zinc ion binding"/>
    <property type="evidence" value="ECO:0007669"/>
    <property type="project" value="InterPro"/>
</dbReference>
<keyword evidence="1 7" id="KW-0678">Repressor</keyword>
<dbReference type="GO" id="GO:0003677">
    <property type="term" value="F:DNA binding"/>
    <property type="evidence" value="ECO:0007669"/>
    <property type="project" value="UniProtKB-KW"/>
</dbReference>
<keyword evidence="4 7" id="KW-0805">Transcription regulation</keyword>
<feature type="domain" description="ATP-cone" evidence="8">
    <location>
        <begin position="36"/>
        <end position="126"/>
    </location>
</feature>
<accession>A0A554LGX9</accession>
<evidence type="ECO:0000256" key="2">
    <source>
        <dbReference type="ARBA" id="ARBA00022741"/>
    </source>
</evidence>
<dbReference type="Proteomes" id="UP000318296">
    <property type="component" value="Unassembled WGS sequence"/>
</dbReference>
<keyword evidence="3 7" id="KW-0067">ATP-binding</keyword>
<evidence type="ECO:0000256" key="6">
    <source>
        <dbReference type="ARBA" id="ARBA00023163"/>
    </source>
</evidence>
<keyword evidence="2 7" id="KW-0547">Nucleotide-binding</keyword>
<comment type="caution">
    <text evidence="7">Lacks conserved residue(s) required for the propagation of feature annotation.</text>
</comment>
<protein>
    <recommendedName>
        <fullName evidence="7">Transcriptional repressor NrdR</fullName>
    </recommendedName>
</protein>
<dbReference type="HAMAP" id="MF_00440">
    <property type="entry name" value="NrdR"/>
    <property type="match status" value="1"/>
</dbReference>
<gene>
    <name evidence="7" type="primary">nrdR</name>
    <name evidence="9" type="ORF">CEN92_145</name>
</gene>
<keyword evidence="6 7" id="KW-0804">Transcription</keyword>
<evidence type="ECO:0000256" key="4">
    <source>
        <dbReference type="ARBA" id="ARBA00023015"/>
    </source>
</evidence>
<evidence type="ECO:0000313" key="10">
    <source>
        <dbReference type="Proteomes" id="UP000318296"/>
    </source>
</evidence>
<keyword evidence="5 7" id="KW-0238">DNA-binding</keyword>
<dbReference type="PANTHER" id="PTHR30455">
    <property type="entry name" value="TRANSCRIPTIONAL REPRESSOR NRDR"/>
    <property type="match status" value="1"/>
</dbReference>
<dbReference type="PROSITE" id="PS51161">
    <property type="entry name" value="ATP_CONE"/>
    <property type="match status" value="1"/>
</dbReference>
<dbReference type="GO" id="GO:0005524">
    <property type="term" value="F:ATP binding"/>
    <property type="evidence" value="ECO:0007669"/>
    <property type="project" value="UniProtKB-UniRule"/>
</dbReference>
<comment type="similarity">
    <text evidence="7">Belongs to the NrdR family.</text>
</comment>
<evidence type="ECO:0000256" key="5">
    <source>
        <dbReference type="ARBA" id="ARBA00023125"/>
    </source>
</evidence>
<comment type="caution">
    <text evidence="9">The sequence shown here is derived from an EMBL/GenBank/DDBJ whole genome shotgun (WGS) entry which is preliminary data.</text>
</comment>
<dbReference type="Pfam" id="PF03477">
    <property type="entry name" value="ATP-cone"/>
    <property type="match status" value="1"/>
</dbReference>
<evidence type="ECO:0000313" key="9">
    <source>
        <dbReference type="EMBL" id="TSC92102.1"/>
    </source>
</evidence>
<dbReference type="PANTHER" id="PTHR30455:SF2">
    <property type="entry name" value="TRANSCRIPTIONAL REPRESSOR NRDR"/>
    <property type="match status" value="1"/>
</dbReference>
<evidence type="ECO:0000256" key="7">
    <source>
        <dbReference type="HAMAP-Rule" id="MF_00440"/>
    </source>
</evidence>
<dbReference type="NCBIfam" id="TIGR00244">
    <property type="entry name" value="transcriptional regulator NrdR"/>
    <property type="match status" value="1"/>
</dbReference>
<sequence length="135" mass="15830">MIDSRMSEDNTVRRRRECSGCRFRFTTFERVEPARATVIKKDGREEPFERIKIENGIRRAAKNTEITETDLDRIVSEVEQEVFQNGGDKITSREIGNLVIGKLKKLDEVAYLRFASVYKEFSDIETFEKEISKMR</sequence>
<proteinExistence type="inferred from homology"/>
<dbReference type="GO" id="GO:0045892">
    <property type="term" value="P:negative regulation of DNA-templated transcription"/>
    <property type="evidence" value="ECO:0007669"/>
    <property type="project" value="UniProtKB-UniRule"/>
</dbReference>
<comment type="function">
    <text evidence="7">Negatively regulates transcription of bacterial ribonucleotide reductase nrd genes and operons by binding to NrdR-boxes.</text>
</comment>
<evidence type="ECO:0000256" key="1">
    <source>
        <dbReference type="ARBA" id="ARBA00022491"/>
    </source>
</evidence>
<dbReference type="AlphaFoldDB" id="A0A554LGX9"/>
<dbReference type="InterPro" id="IPR003796">
    <property type="entry name" value="RNR_NrdR-like"/>
</dbReference>
<dbReference type="InterPro" id="IPR055173">
    <property type="entry name" value="NrdR-like_N"/>
</dbReference>
<name>A0A554LGX9_9BACT</name>
<dbReference type="Pfam" id="PF22811">
    <property type="entry name" value="Zn_ribbon_NrdR"/>
    <property type="match status" value="1"/>
</dbReference>
<dbReference type="EMBL" id="VMGH01000018">
    <property type="protein sequence ID" value="TSC92102.1"/>
    <property type="molecule type" value="Genomic_DNA"/>
</dbReference>
<dbReference type="InterPro" id="IPR005144">
    <property type="entry name" value="ATP-cone_dom"/>
</dbReference>
<evidence type="ECO:0000256" key="3">
    <source>
        <dbReference type="ARBA" id="ARBA00022840"/>
    </source>
</evidence>
<organism evidence="9 10">
    <name type="scientific">Candidatus Berkelbacteria bacterium Licking1014_96</name>
    <dbReference type="NCBI Taxonomy" id="2017149"/>
    <lineage>
        <taxon>Bacteria</taxon>
        <taxon>Candidatus Berkelbacteria</taxon>
    </lineage>
</organism>
<reference evidence="9 10" key="1">
    <citation type="submission" date="2017-07" db="EMBL/GenBank/DDBJ databases">
        <title>Mechanisms for carbon and nitrogen cycling indicate functional differentiation within the Candidate Phyla Radiation.</title>
        <authorList>
            <person name="Danczak R.E."/>
            <person name="Johnston M.D."/>
            <person name="Kenah C."/>
            <person name="Slattery M."/>
            <person name="Wrighton K.C."/>
            <person name="Wilkins M.J."/>
        </authorList>
    </citation>
    <scope>NUCLEOTIDE SEQUENCE [LARGE SCALE GENOMIC DNA]</scope>
    <source>
        <strain evidence="9">Licking1014_96</strain>
    </source>
</reference>